<dbReference type="Gene3D" id="1.10.1670.10">
    <property type="entry name" value="Helix-hairpin-Helix base-excision DNA repair enzymes (C-terminal)"/>
    <property type="match status" value="1"/>
</dbReference>
<dbReference type="Pfam" id="PF10576">
    <property type="entry name" value="EndIII_4Fe-2S"/>
    <property type="match status" value="1"/>
</dbReference>
<dbReference type="Proteomes" id="UP000219215">
    <property type="component" value="Chromosome DPRO"/>
</dbReference>
<dbReference type="InterPro" id="IPR023170">
    <property type="entry name" value="HhH_base_excis_C"/>
</dbReference>
<proteinExistence type="predicted"/>
<dbReference type="OrthoDB" id="9802365at2"/>
<comment type="cofactor">
    <cofactor evidence="1">
        <name>[4Fe-4S] cluster</name>
        <dbReference type="ChEBI" id="CHEBI:49883"/>
    </cofactor>
</comment>
<dbReference type="KEGG" id="pprf:DPRO_0378"/>
<dbReference type="CDD" id="cd00056">
    <property type="entry name" value="ENDO3c"/>
    <property type="match status" value="1"/>
</dbReference>
<organism evidence="7 8">
    <name type="scientific">Pseudodesulfovibrio profundus</name>
    <dbReference type="NCBI Taxonomy" id="57320"/>
    <lineage>
        <taxon>Bacteria</taxon>
        <taxon>Pseudomonadati</taxon>
        <taxon>Thermodesulfobacteriota</taxon>
        <taxon>Desulfovibrionia</taxon>
        <taxon>Desulfovibrionales</taxon>
        <taxon>Desulfovibrionaceae</taxon>
    </lineage>
</organism>
<keyword evidence="5" id="KW-0411">Iron-sulfur</keyword>
<sequence length="217" mass="24706">MTSAATTRSMYEAMLDALGPSDWWPGDTPFEVMVGAILTQNTNWSNVEKAISNLKEHDLLAPFQMAELPLKDLAKLIRPAGYYNVKARRLANLLNFLKNEVAYDIQALKEYPLHALRPKLLSINGIGPETADSILLYALEKPSFVIDAYTFRMMSRHGFVFEGMEYHELQTLFMDALPEDVATYNECHALIVRIGKQWCKKRNPLCQTCPLKDYLTN</sequence>
<dbReference type="GO" id="GO:0140097">
    <property type="term" value="F:catalytic activity, acting on DNA"/>
    <property type="evidence" value="ECO:0007669"/>
    <property type="project" value="UniProtKB-ARBA"/>
</dbReference>
<dbReference type="RefSeq" id="WP_097010550.1">
    <property type="nucleotide sequence ID" value="NZ_LT907975.1"/>
</dbReference>
<reference evidence="8" key="1">
    <citation type="submission" date="2017-09" db="EMBL/GenBank/DDBJ databases">
        <authorList>
            <person name="Regsiter A."/>
            <person name="William W."/>
        </authorList>
    </citation>
    <scope>NUCLEOTIDE SEQUENCE [LARGE SCALE GENOMIC DNA]</scope>
    <source>
        <strain evidence="8">500-1</strain>
    </source>
</reference>
<dbReference type="Gene3D" id="1.10.340.30">
    <property type="entry name" value="Hypothetical protein, domain 2"/>
    <property type="match status" value="1"/>
</dbReference>
<dbReference type="GO" id="GO:0006284">
    <property type="term" value="P:base-excision repair"/>
    <property type="evidence" value="ECO:0007669"/>
    <property type="project" value="InterPro"/>
</dbReference>
<keyword evidence="3" id="KW-0479">Metal-binding</keyword>
<dbReference type="AlphaFoldDB" id="A0A2C8F591"/>
<evidence type="ECO:0000256" key="1">
    <source>
        <dbReference type="ARBA" id="ARBA00001966"/>
    </source>
</evidence>
<name>A0A2C8F591_9BACT</name>
<feature type="domain" description="HhH-GPD" evidence="6">
    <location>
        <begin position="38"/>
        <end position="197"/>
    </location>
</feature>
<dbReference type="PANTHER" id="PTHR10359">
    <property type="entry name" value="A/G-SPECIFIC ADENINE GLYCOSYLASE/ENDONUCLEASE III"/>
    <property type="match status" value="1"/>
</dbReference>
<dbReference type="PANTHER" id="PTHR10359:SF19">
    <property type="entry name" value="DNA REPAIR GLYCOSYLASE MJ1434-RELATED"/>
    <property type="match status" value="1"/>
</dbReference>
<evidence type="ECO:0000313" key="8">
    <source>
        <dbReference type="Proteomes" id="UP000219215"/>
    </source>
</evidence>
<dbReference type="InterPro" id="IPR003651">
    <property type="entry name" value="Endonuclease3_FeS-loop_motif"/>
</dbReference>
<evidence type="ECO:0000259" key="6">
    <source>
        <dbReference type="SMART" id="SM00478"/>
    </source>
</evidence>
<dbReference type="GO" id="GO:0051539">
    <property type="term" value="F:4 iron, 4 sulfur cluster binding"/>
    <property type="evidence" value="ECO:0007669"/>
    <property type="project" value="UniProtKB-KW"/>
</dbReference>
<keyword evidence="4" id="KW-0408">Iron</keyword>
<evidence type="ECO:0000256" key="4">
    <source>
        <dbReference type="ARBA" id="ARBA00023004"/>
    </source>
</evidence>
<dbReference type="EMBL" id="LT907975">
    <property type="protein sequence ID" value="SOB57257.1"/>
    <property type="molecule type" value="Genomic_DNA"/>
</dbReference>
<dbReference type="Pfam" id="PF00730">
    <property type="entry name" value="HhH-GPD"/>
    <property type="match status" value="1"/>
</dbReference>
<evidence type="ECO:0000313" key="7">
    <source>
        <dbReference type="EMBL" id="SOB57257.1"/>
    </source>
</evidence>
<accession>A0A2C8F591</accession>
<keyword evidence="2" id="KW-0004">4Fe-4S</keyword>
<dbReference type="PIRSF" id="PIRSF001435">
    <property type="entry name" value="Nth"/>
    <property type="match status" value="1"/>
</dbReference>
<evidence type="ECO:0000256" key="2">
    <source>
        <dbReference type="ARBA" id="ARBA00022485"/>
    </source>
</evidence>
<dbReference type="InterPro" id="IPR003265">
    <property type="entry name" value="HhH-GPD_domain"/>
</dbReference>
<dbReference type="GO" id="GO:0016787">
    <property type="term" value="F:hydrolase activity"/>
    <property type="evidence" value="ECO:0007669"/>
    <property type="project" value="UniProtKB-ARBA"/>
</dbReference>
<dbReference type="GO" id="GO:0046872">
    <property type="term" value="F:metal ion binding"/>
    <property type="evidence" value="ECO:0007669"/>
    <property type="project" value="UniProtKB-KW"/>
</dbReference>
<dbReference type="SUPFAM" id="SSF48150">
    <property type="entry name" value="DNA-glycosylase"/>
    <property type="match status" value="1"/>
</dbReference>
<gene>
    <name evidence="7" type="ORF">DPRO_0378</name>
</gene>
<evidence type="ECO:0000256" key="3">
    <source>
        <dbReference type="ARBA" id="ARBA00022723"/>
    </source>
</evidence>
<protein>
    <recommendedName>
        <fullName evidence="6">HhH-GPD domain-containing protein</fullName>
    </recommendedName>
</protein>
<dbReference type="InterPro" id="IPR011257">
    <property type="entry name" value="DNA_glycosylase"/>
</dbReference>
<evidence type="ECO:0000256" key="5">
    <source>
        <dbReference type="ARBA" id="ARBA00023014"/>
    </source>
</evidence>
<keyword evidence="8" id="KW-1185">Reference proteome</keyword>
<dbReference type="SMART" id="SM00478">
    <property type="entry name" value="ENDO3c"/>
    <property type="match status" value="1"/>
</dbReference>